<evidence type="ECO:0000256" key="19">
    <source>
        <dbReference type="PROSITE-ProRule" id="PRU00500"/>
    </source>
</evidence>
<evidence type="ECO:0000256" key="14">
    <source>
        <dbReference type="ARBA" id="ARBA00023157"/>
    </source>
</evidence>
<dbReference type="SUPFAM" id="SSF47473">
    <property type="entry name" value="EF-hand"/>
    <property type="match status" value="1"/>
</dbReference>
<proteinExistence type="inferred from homology"/>
<evidence type="ECO:0000256" key="7">
    <source>
        <dbReference type="ARBA" id="ARBA00022622"/>
    </source>
</evidence>
<dbReference type="GO" id="GO:0005576">
    <property type="term" value="C:extracellular region"/>
    <property type="evidence" value="ECO:0007669"/>
    <property type="project" value="UniProtKB-SubCell"/>
</dbReference>
<dbReference type="PANTHER" id="PTHR11596">
    <property type="entry name" value="ALKALINE PHOSPHATASE"/>
    <property type="match status" value="1"/>
</dbReference>
<dbReference type="SUPFAM" id="SSF53649">
    <property type="entry name" value="Alkaline phosphatase-like"/>
    <property type="match status" value="1"/>
</dbReference>
<feature type="binding site" evidence="18">
    <location>
        <position position="414"/>
    </location>
    <ligand>
        <name>Zn(2+)</name>
        <dbReference type="ChEBI" id="CHEBI:29105"/>
        <label>2</label>
    </ligand>
</feature>
<comment type="cofactor">
    <cofactor evidence="18">
        <name>Zn(2+)</name>
        <dbReference type="ChEBI" id="CHEBI:29105"/>
    </cofactor>
    <text evidence="18">Binds 2 Zn(2+) ions.</text>
</comment>
<dbReference type="InterPro" id="IPR000716">
    <property type="entry name" value="Thyroglobulin_1"/>
</dbReference>
<dbReference type="InterPro" id="IPR001952">
    <property type="entry name" value="Alkaline_phosphatase"/>
</dbReference>
<keyword evidence="5" id="KW-1003">Cell membrane</keyword>
<dbReference type="CDD" id="cd16232">
    <property type="entry name" value="EFh_SPARC_TICN"/>
    <property type="match status" value="1"/>
</dbReference>
<keyword evidence="14 19" id="KW-1015">Disulfide bond</keyword>
<feature type="domain" description="Thyroglobulin type-1" evidence="24">
    <location>
        <begin position="1031"/>
        <end position="1095"/>
    </location>
</feature>
<feature type="transmembrane region" description="Helical" evidence="23">
    <location>
        <begin position="7"/>
        <end position="26"/>
    </location>
</feature>
<comment type="similarity">
    <text evidence="3 20">Belongs to the alkaline phosphatase family.</text>
</comment>
<feature type="binding site" evidence="18">
    <location>
        <position position="108"/>
    </location>
    <ligand>
        <name>Zn(2+)</name>
        <dbReference type="ChEBI" id="CHEBI:29105"/>
        <label>2</label>
    </ligand>
</feature>
<dbReference type="InterPro" id="IPR002048">
    <property type="entry name" value="EF_hand_dom"/>
</dbReference>
<dbReference type="EMBL" id="CCAG010018108">
    <property type="status" value="NOT_ANNOTATED_CDS"/>
    <property type="molecule type" value="Genomic_DNA"/>
</dbReference>
<evidence type="ECO:0000313" key="26">
    <source>
        <dbReference type="Proteomes" id="UP000092444"/>
    </source>
</evidence>
<feature type="active site" description="Phosphoserine intermediate" evidence="17">
    <location>
        <position position="152"/>
    </location>
</feature>
<dbReference type="GO" id="GO:0004035">
    <property type="term" value="F:alkaline phosphatase activity"/>
    <property type="evidence" value="ECO:0007669"/>
    <property type="project" value="UniProtKB-EC"/>
</dbReference>
<evidence type="ECO:0000256" key="8">
    <source>
        <dbReference type="ARBA" id="ARBA00022723"/>
    </source>
</evidence>
<dbReference type="PANTHER" id="PTHR11596:SF95">
    <property type="entry name" value="ALKALINE PHOSPHATASE-RELATED"/>
    <property type="match status" value="1"/>
</dbReference>
<feature type="compositionally biased region" description="Basic and acidic residues" evidence="22">
    <location>
        <begin position="839"/>
        <end position="851"/>
    </location>
</feature>
<evidence type="ECO:0000256" key="15">
    <source>
        <dbReference type="ARBA" id="ARBA00023180"/>
    </source>
</evidence>
<dbReference type="Gene3D" id="3.40.720.10">
    <property type="entry name" value="Alkaline Phosphatase, subunit A"/>
    <property type="match status" value="1"/>
</dbReference>
<feature type="binding site" evidence="18">
    <location>
        <position position="108"/>
    </location>
    <ligand>
        <name>Mg(2+)</name>
        <dbReference type="ChEBI" id="CHEBI:18420"/>
    </ligand>
</feature>
<keyword evidence="12 18" id="KW-0460">Magnesium</keyword>
<keyword evidence="7" id="KW-0336">GPI-anchor</keyword>
<evidence type="ECO:0000256" key="2">
    <source>
        <dbReference type="ARBA" id="ARBA00004613"/>
    </source>
</evidence>
<name>A0A1B0F9B1_GLOMM</name>
<comment type="subcellular location">
    <subcellularLocation>
        <location evidence="1">Cell membrane</location>
        <topology evidence="1">Lipid-anchor</topology>
        <topology evidence="1">GPI-anchor</topology>
    </subcellularLocation>
    <subcellularLocation>
        <location evidence="2">Secreted</location>
    </subcellularLocation>
</comment>
<evidence type="ECO:0000256" key="3">
    <source>
        <dbReference type="ARBA" id="ARBA00005984"/>
    </source>
</evidence>
<dbReference type="Proteomes" id="UP000092444">
    <property type="component" value="Unassembled WGS sequence"/>
</dbReference>
<reference evidence="25" key="1">
    <citation type="submission" date="2020-05" db="UniProtKB">
        <authorList>
            <consortium name="EnsemblMetazoa"/>
        </authorList>
    </citation>
    <scope>IDENTIFICATION</scope>
    <source>
        <strain evidence="25">Yale</strain>
    </source>
</reference>
<feature type="binding site" evidence="18">
    <location>
        <position position="415"/>
    </location>
    <ligand>
        <name>Zn(2+)</name>
        <dbReference type="ChEBI" id="CHEBI:29105"/>
        <label>2</label>
    </ligand>
</feature>
<evidence type="ECO:0000256" key="13">
    <source>
        <dbReference type="ARBA" id="ARBA00023136"/>
    </source>
</evidence>
<evidence type="ECO:0000256" key="21">
    <source>
        <dbReference type="RuleBase" id="RU003947"/>
    </source>
</evidence>
<dbReference type="Pfam" id="PF00245">
    <property type="entry name" value="Alk_phosphatase"/>
    <property type="match status" value="1"/>
</dbReference>
<evidence type="ECO:0000256" key="9">
    <source>
        <dbReference type="ARBA" id="ARBA00022801"/>
    </source>
</evidence>
<dbReference type="SMART" id="SM00098">
    <property type="entry name" value="alkPPc"/>
    <property type="match status" value="1"/>
</dbReference>
<comment type="catalytic activity">
    <reaction evidence="21">
        <text>a phosphate monoester + H2O = an alcohol + phosphate</text>
        <dbReference type="Rhea" id="RHEA:15017"/>
        <dbReference type="ChEBI" id="CHEBI:15377"/>
        <dbReference type="ChEBI" id="CHEBI:30879"/>
        <dbReference type="ChEBI" id="CHEBI:43474"/>
        <dbReference type="ChEBI" id="CHEBI:67140"/>
        <dbReference type="EC" id="3.1.3.1"/>
    </reaction>
</comment>
<keyword evidence="11" id="KW-0106">Calcium</keyword>
<dbReference type="PROSITE" id="PS51162">
    <property type="entry name" value="THYROGLOBULIN_1_2"/>
    <property type="match status" value="1"/>
</dbReference>
<dbReference type="InterPro" id="IPR017850">
    <property type="entry name" value="Alkaline_phosphatase_core_sf"/>
</dbReference>
<feature type="disulfide bond" evidence="19">
    <location>
        <begin position="1067"/>
        <end position="1074"/>
    </location>
</feature>
<evidence type="ECO:0000256" key="18">
    <source>
        <dbReference type="PIRSR" id="PIRSR601952-2"/>
    </source>
</evidence>
<feature type="binding site" evidence="18">
    <location>
        <position position="215"/>
    </location>
    <ligand>
        <name>Mg(2+)</name>
        <dbReference type="ChEBI" id="CHEBI:18420"/>
    </ligand>
</feature>
<evidence type="ECO:0000256" key="4">
    <source>
        <dbReference type="ARBA" id="ARBA00012647"/>
    </source>
</evidence>
<feature type="binding site" evidence="18">
    <location>
        <position position="377"/>
    </location>
    <ligand>
        <name>Zn(2+)</name>
        <dbReference type="ChEBI" id="CHEBI:29105"/>
        <label>2</label>
    </ligand>
</feature>
<feature type="region of interest" description="Disordered" evidence="22">
    <location>
        <begin position="626"/>
        <end position="646"/>
    </location>
</feature>
<sequence>MLFNYKFYSQFFIIIIVFYCSHGLAIDKSTTDDDEERMHPLFNFKATERSARLEKRALPMLRFEYLKNRELDSNHWQELGQSILEKQLKSKSTLNTNLAKNVIMFLGDGMSIPTLTAGRVYMGGEEKQFSFEEFPYMGLSKTYCVNTQVADSACTATAYLAGIKANYATIGLMAAVSLYDCAGQNNTAHHVSSLAAWAQAQGMATGLITNTRITHASPAGIFAHIANRNWEDDGHVLKDNGDPKVCPDIAHQMIYSAVGRKLNVILGGGRKHFLPELKSNGSRLDGRNLIQEWKSLHGSTAHYVESREELFNLPKSADKLLGLFAMDHLPYHLDSDTTTTPSLDEMVQVALHILKTQSQGKGYFLFVEGGRIDHAHHDSLAMKALDETVEFDKAVQLAQLQTSNDDTLIVVTSDHSHTMSVAGYSSRKNNIVGINNSQMGLDGLPYATLSYANGPGYTNNLLTKSTGFQRKNLHQVNMDDKDYQFPSAVPLDSETHGGDDVGVFAKGPFAHLFTGVYEQNFIPHAIAYASCLGSQKTACSDGLHPPSSSISSASKFCFPSSKGRKGYEMDPKRITGAKSSTGPKIVNYLLLCSCGKSDIAFSEKQRYLKRVILGVSVDFKGPGDIRKALDDNDDNDDDDDSGDGISVGEMGRIMMLMVVVAMENKAVVNKNAQLLPKNSAINNGERKRWIHDPTSDLCRPLNCKKREICLLENEYSAVCVSKKELHKNRDVIITKSKYIEEQGKHRANQHINKNNNMNNEDEDDDEDDEEEDDENNNSNVDDIEDTISDDKNLGNNNNDEIESKEDDVFYESNPDMDNKNSDNNNNNKNHNNDDEEEEEKTKRKDKDDNNRHYNHINSQFTFTPEEIKYDNKHYKYLKYTAYKKDNQQYQEDKHKIRGYNEVVEKPQKYQKNNNINNGYPSKSPECKPQQLTAIGNRLLDWFSVIMADSKKRRQHSQKSKAHFPPACKTEAKWMFGHLDLNNDGYLSLQEMYDLEHDQNERCIKPFIDTCDLDQDNSINTREWCRCFEKTDRPCAAVRRRIAGDFAGEIGAYAPDCDVQGFYKPTQCHNSVGVCWCVDKHGVEFANTRTRGKPNCESVVNNASSLTSDDEDEENDDDDDDSAEGSGDQIMVF</sequence>
<evidence type="ECO:0000256" key="17">
    <source>
        <dbReference type="PIRSR" id="PIRSR601952-1"/>
    </source>
</evidence>
<dbReference type="PROSITE" id="PS00123">
    <property type="entry name" value="ALKALINE_PHOSPHATASE"/>
    <property type="match status" value="1"/>
</dbReference>
<keyword evidence="15" id="KW-0325">Glycoprotein</keyword>
<keyword evidence="9 21" id="KW-0378">Hydrolase</keyword>
<dbReference type="Pfam" id="PF10591">
    <property type="entry name" value="SPARC_Ca_bdg"/>
    <property type="match status" value="1"/>
</dbReference>
<accession>A0A1B0F9B1</accession>
<dbReference type="EC" id="3.1.3.1" evidence="4 21"/>
<dbReference type="FunFam" id="3.40.720.10:FF:000008">
    <property type="entry name" value="Alkaline phosphatase"/>
    <property type="match status" value="1"/>
</dbReference>
<dbReference type="VEuPathDB" id="VectorBase:GMOY000067"/>
<keyword evidence="16" id="KW-0449">Lipoprotein</keyword>
<feature type="region of interest" description="Disordered" evidence="22">
    <location>
        <begin position="1098"/>
        <end position="1132"/>
    </location>
</feature>
<dbReference type="SUPFAM" id="SSF57610">
    <property type="entry name" value="Thyroglobulin type-1 domain"/>
    <property type="match status" value="1"/>
</dbReference>
<evidence type="ECO:0000256" key="22">
    <source>
        <dbReference type="SAM" id="MobiDB-lite"/>
    </source>
</evidence>
<dbReference type="EnsemblMetazoa" id="GMOY000067-RA">
    <property type="protein sequence ID" value="GMOY000067-PA"/>
    <property type="gene ID" value="GMOY000067"/>
</dbReference>
<feature type="compositionally biased region" description="Acidic residues" evidence="22">
    <location>
        <begin position="1107"/>
        <end position="1122"/>
    </location>
</feature>
<organism evidence="25 26">
    <name type="scientific">Glossina morsitans morsitans</name>
    <name type="common">Savannah tsetse fly</name>
    <dbReference type="NCBI Taxonomy" id="37546"/>
    <lineage>
        <taxon>Eukaryota</taxon>
        <taxon>Metazoa</taxon>
        <taxon>Ecdysozoa</taxon>
        <taxon>Arthropoda</taxon>
        <taxon>Hexapoda</taxon>
        <taxon>Insecta</taxon>
        <taxon>Pterygota</taxon>
        <taxon>Neoptera</taxon>
        <taxon>Endopterygota</taxon>
        <taxon>Diptera</taxon>
        <taxon>Brachycera</taxon>
        <taxon>Muscomorpha</taxon>
        <taxon>Hippoboscoidea</taxon>
        <taxon>Glossinidae</taxon>
        <taxon>Glossina</taxon>
    </lineage>
</organism>
<evidence type="ECO:0000313" key="25">
    <source>
        <dbReference type="EnsemblMetazoa" id="GMOY000067-PA"/>
    </source>
</evidence>
<feature type="region of interest" description="Disordered" evidence="22">
    <location>
        <begin position="743"/>
        <end position="857"/>
    </location>
</feature>
<dbReference type="CDD" id="cd00191">
    <property type="entry name" value="TY"/>
    <property type="match status" value="1"/>
</dbReference>
<evidence type="ECO:0000256" key="23">
    <source>
        <dbReference type="SAM" id="Phobius"/>
    </source>
</evidence>
<dbReference type="Pfam" id="PF00086">
    <property type="entry name" value="Thyroglobulin_1"/>
    <property type="match status" value="1"/>
</dbReference>
<protein>
    <recommendedName>
        <fullName evidence="4 21">Alkaline phosphatase</fullName>
        <ecNumber evidence="4 21">3.1.3.1</ecNumber>
    </recommendedName>
</protein>
<feature type="compositionally biased region" description="Acidic residues" evidence="22">
    <location>
        <begin position="799"/>
        <end position="809"/>
    </location>
</feature>
<keyword evidence="26" id="KW-1185">Reference proteome</keyword>
<keyword evidence="6" id="KW-0964">Secreted</keyword>
<dbReference type="GO" id="GO:0005509">
    <property type="term" value="F:calcium ion binding"/>
    <property type="evidence" value="ECO:0007669"/>
    <property type="project" value="InterPro"/>
</dbReference>
<evidence type="ECO:0000256" key="11">
    <source>
        <dbReference type="ARBA" id="ARBA00022837"/>
    </source>
</evidence>
<evidence type="ECO:0000256" key="12">
    <source>
        <dbReference type="ARBA" id="ARBA00022842"/>
    </source>
</evidence>
<dbReference type="SMART" id="SM00054">
    <property type="entry name" value="EFh"/>
    <property type="match status" value="2"/>
</dbReference>
<comment type="caution">
    <text evidence="19">Lacks conserved residue(s) required for the propagation of feature annotation.</text>
</comment>
<dbReference type="PRINTS" id="PR00113">
    <property type="entry name" value="ALKPHPHTASE"/>
</dbReference>
<keyword evidence="23" id="KW-0812">Transmembrane</keyword>
<feature type="compositionally biased region" description="Acidic residues" evidence="22">
    <location>
        <begin position="759"/>
        <end position="787"/>
    </location>
</feature>
<evidence type="ECO:0000259" key="24">
    <source>
        <dbReference type="PROSITE" id="PS51162"/>
    </source>
</evidence>
<feature type="binding site" evidence="18">
    <location>
        <position position="217"/>
    </location>
    <ligand>
        <name>Mg(2+)</name>
        <dbReference type="ChEBI" id="CHEBI:18420"/>
    </ligand>
</feature>
<evidence type="ECO:0000256" key="6">
    <source>
        <dbReference type="ARBA" id="ARBA00022525"/>
    </source>
</evidence>
<dbReference type="InterPro" id="IPR036857">
    <property type="entry name" value="Thyroglobulin_1_sf"/>
</dbReference>
<dbReference type="Gene3D" id="1.10.238.10">
    <property type="entry name" value="EF-hand"/>
    <property type="match status" value="1"/>
</dbReference>
<keyword evidence="23" id="KW-1133">Transmembrane helix</keyword>
<dbReference type="InterPro" id="IPR018299">
    <property type="entry name" value="Alkaline_phosphatase_AS"/>
</dbReference>
<dbReference type="SMART" id="SM00211">
    <property type="entry name" value="TY"/>
    <property type="match status" value="1"/>
</dbReference>
<dbReference type="GO" id="GO:0098552">
    <property type="term" value="C:side of membrane"/>
    <property type="evidence" value="ECO:0007669"/>
    <property type="project" value="UniProtKB-KW"/>
</dbReference>
<evidence type="ECO:0000256" key="1">
    <source>
        <dbReference type="ARBA" id="ARBA00004609"/>
    </source>
</evidence>
<dbReference type="AlphaFoldDB" id="A0A1B0F9B1"/>
<evidence type="ECO:0000256" key="16">
    <source>
        <dbReference type="ARBA" id="ARBA00023288"/>
    </source>
</evidence>
<keyword evidence="8 18" id="KW-0479">Metal-binding</keyword>
<dbReference type="InterPro" id="IPR019577">
    <property type="entry name" value="SPARC/Testican_Ca-bd-dom"/>
</dbReference>
<feature type="binding site" evidence="18">
    <location>
        <position position="496"/>
    </location>
    <ligand>
        <name>Zn(2+)</name>
        <dbReference type="ChEBI" id="CHEBI:29105"/>
        <label>2</label>
    </ligand>
</feature>
<dbReference type="InterPro" id="IPR011992">
    <property type="entry name" value="EF-hand-dom_pair"/>
</dbReference>
<comment type="cofactor">
    <cofactor evidence="18">
        <name>Mg(2+)</name>
        <dbReference type="ChEBI" id="CHEBI:18420"/>
    </cofactor>
    <text evidence="18">Binds 1 Mg(2+) ion.</text>
</comment>
<keyword evidence="13 23" id="KW-0472">Membrane</keyword>
<feature type="binding site" evidence="18">
    <location>
        <position position="368"/>
    </location>
    <ligand>
        <name>Mg(2+)</name>
        <dbReference type="ChEBI" id="CHEBI:18420"/>
    </ligand>
</feature>
<feature type="compositionally biased region" description="Acidic residues" evidence="22">
    <location>
        <begin position="631"/>
        <end position="642"/>
    </location>
</feature>
<keyword evidence="10 18" id="KW-0862">Zinc</keyword>
<dbReference type="FunFam" id="1.10.238.10:FF:000246">
    <property type="entry name" value="Uncharacterized protein, isoform C"/>
    <property type="match status" value="1"/>
</dbReference>
<evidence type="ECO:0000256" key="20">
    <source>
        <dbReference type="RuleBase" id="RU003946"/>
    </source>
</evidence>
<dbReference type="CDD" id="cd16012">
    <property type="entry name" value="ALP"/>
    <property type="match status" value="1"/>
</dbReference>
<evidence type="ECO:0000256" key="10">
    <source>
        <dbReference type="ARBA" id="ARBA00022833"/>
    </source>
</evidence>
<evidence type="ECO:0000256" key="5">
    <source>
        <dbReference type="ARBA" id="ARBA00022475"/>
    </source>
</evidence>
<feature type="binding site" evidence="18">
    <location>
        <position position="373"/>
    </location>
    <ligand>
        <name>Zn(2+)</name>
        <dbReference type="ChEBI" id="CHEBI:29105"/>
        <label>2</label>
    </ligand>
</feature>
<dbReference type="PROSITE" id="PS00018">
    <property type="entry name" value="EF_HAND_1"/>
    <property type="match status" value="2"/>
</dbReference>
<dbReference type="PROSITE" id="PS00484">
    <property type="entry name" value="THYROGLOBULIN_1_1"/>
    <property type="match status" value="1"/>
</dbReference>
<dbReference type="InterPro" id="IPR018247">
    <property type="entry name" value="EF_Hand_1_Ca_BS"/>
</dbReference>
<dbReference type="STRING" id="37546.A0A1B0F9B1"/>
<dbReference type="GO" id="GO:0005886">
    <property type="term" value="C:plasma membrane"/>
    <property type="evidence" value="ECO:0007669"/>
    <property type="project" value="UniProtKB-SubCell"/>
</dbReference>